<feature type="binding site" description="axial binding residue" evidence="8">
    <location>
        <position position="401"/>
    </location>
    <ligand>
        <name>heme</name>
        <dbReference type="ChEBI" id="CHEBI:30413"/>
    </ligand>
    <ligandPart>
        <name>Fe</name>
        <dbReference type="ChEBI" id="CHEBI:18248"/>
    </ligandPart>
</feature>
<dbReference type="InterPro" id="IPR036396">
    <property type="entry name" value="Cyt_P450_sf"/>
</dbReference>
<comment type="similarity">
    <text evidence="2 9">Belongs to the cytochrome P450 family.</text>
</comment>
<dbReference type="PROSITE" id="PS00086">
    <property type="entry name" value="CYTOCHROME_P450"/>
    <property type="match status" value="1"/>
</dbReference>
<keyword evidence="11" id="KW-1185">Reference proteome</keyword>
<comment type="cofactor">
    <cofactor evidence="1 8">
        <name>heme</name>
        <dbReference type="ChEBI" id="CHEBI:30413"/>
    </cofactor>
</comment>
<evidence type="ECO:0000256" key="6">
    <source>
        <dbReference type="ARBA" id="ARBA00023004"/>
    </source>
</evidence>
<evidence type="ECO:0000256" key="8">
    <source>
        <dbReference type="PIRSR" id="PIRSR602403-1"/>
    </source>
</evidence>
<gene>
    <name evidence="10" type="ORF">I6N98_01850</name>
</gene>
<dbReference type="GO" id="GO:0016125">
    <property type="term" value="P:sterol metabolic process"/>
    <property type="evidence" value="ECO:0007669"/>
    <property type="project" value="TreeGrafter"/>
</dbReference>
<keyword evidence="6 8" id="KW-0408">Iron</keyword>
<evidence type="ECO:0000313" key="11">
    <source>
        <dbReference type="Proteomes" id="UP000596063"/>
    </source>
</evidence>
<reference evidence="10 11" key="1">
    <citation type="submission" date="2020-12" db="EMBL/GenBank/DDBJ databases">
        <authorList>
            <person name="Shan Y."/>
        </authorList>
    </citation>
    <scope>NUCLEOTIDE SEQUENCE [LARGE SCALE GENOMIC DNA]</scope>
    <source>
        <strain evidence="11">csc3.9</strain>
    </source>
</reference>
<dbReference type="InterPro" id="IPR001128">
    <property type="entry name" value="Cyt_P450"/>
</dbReference>
<keyword evidence="3 8" id="KW-0349">Heme</keyword>
<dbReference type="InterPro" id="IPR002403">
    <property type="entry name" value="Cyt_P450_E_grp-IV"/>
</dbReference>
<dbReference type="Proteomes" id="UP000596063">
    <property type="component" value="Chromosome"/>
</dbReference>
<keyword evidence="5 9" id="KW-0560">Oxidoreductase</keyword>
<dbReference type="GO" id="GO:0016705">
    <property type="term" value="F:oxidoreductase activity, acting on paired donors, with incorporation or reduction of molecular oxygen"/>
    <property type="evidence" value="ECO:0007669"/>
    <property type="project" value="InterPro"/>
</dbReference>
<evidence type="ECO:0000256" key="4">
    <source>
        <dbReference type="ARBA" id="ARBA00022723"/>
    </source>
</evidence>
<dbReference type="SUPFAM" id="SSF48264">
    <property type="entry name" value="Cytochrome P450"/>
    <property type="match status" value="1"/>
</dbReference>
<dbReference type="GO" id="GO:0020037">
    <property type="term" value="F:heme binding"/>
    <property type="evidence" value="ECO:0007669"/>
    <property type="project" value="InterPro"/>
</dbReference>
<keyword evidence="4 8" id="KW-0479">Metal-binding</keyword>
<dbReference type="PRINTS" id="PR00465">
    <property type="entry name" value="EP450IV"/>
</dbReference>
<dbReference type="KEGG" id="snan:I6N98_01850"/>
<keyword evidence="7 9" id="KW-0503">Monooxygenase</keyword>
<dbReference type="RefSeq" id="WP_198570132.1">
    <property type="nucleotide sequence ID" value="NZ_CP066167.1"/>
</dbReference>
<dbReference type="PRINTS" id="PR00385">
    <property type="entry name" value="P450"/>
</dbReference>
<dbReference type="PANTHER" id="PTHR24286">
    <property type="entry name" value="CYTOCHROME P450 26"/>
    <property type="match status" value="1"/>
</dbReference>
<evidence type="ECO:0000313" key="10">
    <source>
        <dbReference type="EMBL" id="QQD18641.1"/>
    </source>
</evidence>
<evidence type="ECO:0000256" key="5">
    <source>
        <dbReference type="ARBA" id="ARBA00023002"/>
    </source>
</evidence>
<evidence type="ECO:0000256" key="3">
    <source>
        <dbReference type="ARBA" id="ARBA00022617"/>
    </source>
</evidence>
<dbReference type="InterPro" id="IPR017972">
    <property type="entry name" value="Cyt_P450_CS"/>
</dbReference>
<protein>
    <submittedName>
        <fullName evidence="10">Cytochrome P450</fullName>
    </submittedName>
</protein>
<evidence type="ECO:0000256" key="9">
    <source>
        <dbReference type="RuleBase" id="RU000461"/>
    </source>
</evidence>
<dbReference type="GO" id="GO:0005506">
    <property type="term" value="F:iron ion binding"/>
    <property type="evidence" value="ECO:0007669"/>
    <property type="project" value="InterPro"/>
</dbReference>
<name>A0A7T4R1C4_9GAMM</name>
<dbReference type="Gene3D" id="1.10.630.10">
    <property type="entry name" value="Cytochrome P450"/>
    <property type="match status" value="1"/>
</dbReference>
<dbReference type="PANTHER" id="PTHR24286:SF24">
    <property type="entry name" value="LANOSTEROL 14-ALPHA DEMETHYLASE"/>
    <property type="match status" value="1"/>
</dbReference>
<accession>A0A7T4R1C4</accession>
<dbReference type="Pfam" id="PF00067">
    <property type="entry name" value="p450"/>
    <property type="match status" value="1"/>
</dbReference>
<dbReference type="AlphaFoldDB" id="A0A7T4R1C4"/>
<evidence type="ECO:0000256" key="7">
    <source>
        <dbReference type="ARBA" id="ARBA00023033"/>
    </source>
</evidence>
<evidence type="ECO:0000256" key="2">
    <source>
        <dbReference type="ARBA" id="ARBA00010617"/>
    </source>
</evidence>
<evidence type="ECO:0000256" key="1">
    <source>
        <dbReference type="ARBA" id="ARBA00001971"/>
    </source>
</evidence>
<proteinExistence type="inferred from homology"/>
<dbReference type="GO" id="GO:0004497">
    <property type="term" value="F:monooxygenase activity"/>
    <property type="evidence" value="ECO:0007669"/>
    <property type="project" value="UniProtKB-KW"/>
</dbReference>
<organism evidence="10 11">
    <name type="scientific">Spongiibacter nanhainus</name>
    <dbReference type="NCBI Taxonomy" id="2794344"/>
    <lineage>
        <taxon>Bacteria</taxon>
        <taxon>Pseudomonadati</taxon>
        <taxon>Pseudomonadota</taxon>
        <taxon>Gammaproteobacteria</taxon>
        <taxon>Cellvibrionales</taxon>
        <taxon>Spongiibacteraceae</taxon>
        <taxon>Spongiibacter</taxon>
    </lineage>
</organism>
<sequence length="455" mass="52517">MATATSTDYRQLKNNHGLKHIPGSFGAPVIGHTFALVKDLYGTIDKQYKKYGNVSRFGLAGFKGVLLIGPDLFQQVYLDKDRNFSAEMGYMGSLGRYYKGALLLRDHEEHRFQRRMMQSAFKNDAMKGYIDTMGPMIADAVEHWDDTSKEMLFFPAIKQTLLDVAAKIFVGLDKDDKRAEEMNRDFSDVADGLMGIITKEIPGTKHYKAKKAERHMKAFFENLIEERRAGDGIDTFSYFTREKTEDGEYFSNEDITAHMSFLLFAAHDTTTSALSHLLYYLGQDMEAQQRLREEAEAIGKDFLEYEDLDKMPLAEVAVKEALRLHPSVMMMQRRTINDCELGGYHIPANTILFLTPMHTQRMEEYWDNPHKFDIDRWLEPRLEHKRHSFSFVGFGGGAHKCIGMHFALMQTKNFLHQFLRRYEFKLDPKATDNFQTVPLPKPLDDLPIVLKRIDK</sequence>
<dbReference type="EMBL" id="CP066167">
    <property type="protein sequence ID" value="QQD18641.1"/>
    <property type="molecule type" value="Genomic_DNA"/>
</dbReference>